<dbReference type="PANTHER" id="PTHR30270:SF0">
    <property type="entry name" value="THIAMINE-MONOPHOSPHATE KINASE"/>
    <property type="match status" value="1"/>
</dbReference>
<dbReference type="GO" id="GO:0009228">
    <property type="term" value="P:thiamine biosynthetic process"/>
    <property type="evidence" value="ECO:0007669"/>
    <property type="project" value="UniProtKB-KW"/>
</dbReference>
<comment type="similarity">
    <text evidence="2">Belongs to the thiamine-monophosphate kinase family.</text>
</comment>
<keyword evidence="2" id="KW-0479">Metal-binding</keyword>
<name>A0A1P8WAL7_9PLAN</name>
<dbReference type="KEGG" id="fmr:Fuma_00694"/>
<evidence type="ECO:0000259" key="4">
    <source>
        <dbReference type="Pfam" id="PF02769"/>
    </source>
</evidence>
<protein>
    <recommendedName>
        <fullName evidence="2">Thiamine-monophosphate kinase</fullName>
        <shortName evidence="2">TMP kinase</shortName>
        <shortName evidence="2">Thiamine-phosphate kinase</shortName>
        <ecNumber evidence="2">2.7.4.16</ecNumber>
    </recommendedName>
</protein>
<comment type="catalytic activity">
    <reaction evidence="2">
        <text>thiamine phosphate + ATP = thiamine diphosphate + ADP</text>
        <dbReference type="Rhea" id="RHEA:15913"/>
        <dbReference type="ChEBI" id="CHEBI:30616"/>
        <dbReference type="ChEBI" id="CHEBI:37575"/>
        <dbReference type="ChEBI" id="CHEBI:58937"/>
        <dbReference type="ChEBI" id="CHEBI:456216"/>
        <dbReference type="EC" id="2.7.4.16"/>
    </reaction>
</comment>
<dbReference type="SUPFAM" id="SSF56042">
    <property type="entry name" value="PurM C-terminal domain-like"/>
    <property type="match status" value="1"/>
</dbReference>
<reference evidence="5 6" key="1">
    <citation type="journal article" date="2016" name="Front. Microbiol.">
        <title>Fuerstia marisgermanicae gen. nov., sp. nov., an Unusual Member of the Phylum Planctomycetes from the German Wadden Sea.</title>
        <authorList>
            <person name="Kohn T."/>
            <person name="Heuer A."/>
            <person name="Jogler M."/>
            <person name="Vollmers J."/>
            <person name="Boedeker C."/>
            <person name="Bunk B."/>
            <person name="Rast P."/>
            <person name="Borchert D."/>
            <person name="Glockner I."/>
            <person name="Freese H.M."/>
            <person name="Klenk H.P."/>
            <person name="Overmann J."/>
            <person name="Kaster A.K."/>
            <person name="Rohde M."/>
            <person name="Wiegand S."/>
            <person name="Jogler C."/>
        </authorList>
    </citation>
    <scope>NUCLEOTIDE SEQUENCE [LARGE SCALE GENOMIC DNA]</scope>
    <source>
        <strain evidence="5 6">NH11</strain>
    </source>
</reference>
<evidence type="ECO:0000313" key="6">
    <source>
        <dbReference type="Proteomes" id="UP000187735"/>
    </source>
</evidence>
<feature type="binding site" evidence="2">
    <location>
        <position position="149"/>
    </location>
    <ligand>
        <name>ATP</name>
        <dbReference type="ChEBI" id="CHEBI:30616"/>
    </ligand>
</feature>
<dbReference type="GO" id="GO:0000287">
    <property type="term" value="F:magnesium ion binding"/>
    <property type="evidence" value="ECO:0007669"/>
    <property type="project" value="UniProtKB-UniRule"/>
</dbReference>
<feature type="binding site" evidence="2">
    <location>
        <position position="105"/>
    </location>
    <ligand>
        <name>ATP</name>
        <dbReference type="ChEBI" id="CHEBI:30616"/>
    </ligand>
</feature>
<dbReference type="CDD" id="cd02194">
    <property type="entry name" value="ThiL"/>
    <property type="match status" value="1"/>
</dbReference>
<evidence type="ECO:0000256" key="1">
    <source>
        <dbReference type="ARBA" id="ARBA00022977"/>
    </source>
</evidence>
<dbReference type="InterPro" id="IPR010918">
    <property type="entry name" value="PurM-like_C_dom"/>
</dbReference>
<feature type="binding site" evidence="2">
    <location>
        <position position="43"/>
    </location>
    <ligand>
        <name>Mg(2+)</name>
        <dbReference type="ChEBI" id="CHEBI:18420"/>
        <label>1</label>
    </ligand>
</feature>
<dbReference type="Gene3D" id="3.30.1330.10">
    <property type="entry name" value="PurM-like, N-terminal domain"/>
    <property type="match status" value="1"/>
</dbReference>
<feature type="binding site" evidence="2">
    <location>
        <position position="248"/>
    </location>
    <ligand>
        <name>substrate</name>
    </ligand>
</feature>
<feature type="binding site" evidence="2">
    <location>
        <position position="73"/>
    </location>
    <ligand>
        <name>Mg(2+)</name>
        <dbReference type="ChEBI" id="CHEBI:18420"/>
        <label>2</label>
    </ligand>
</feature>
<feature type="domain" description="PurM-like N-terminal" evidence="3">
    <location>
        <begin position="26"/>
        <end position="139"/>
    </location>
</feature>
<accession>A0A1P8WAL7</accession>
<feature type="binding site" evidence="2">
    <location>
        <position position="44"/>
    </location>
    <ligand>
        <name>Mg(2+)</name>
        <dbReference type="ChEBI" id="CHEBI:18420"/>
        <label>2</label>
    </ligand>
</feature>
<dbReference type="GO" id="GO:0009229">
    <property type="term" value="P:thiamine diphosphate biosynthetic process"/>
    <property type="evidence" value="ECO:0007669"/>
    <property type="project" value="UniProtKB-UniRule"/>
</dbReference>
<gene>
    <name evidence="5" type="primary">thiL_1</name>
    <name evidence="2" type="synonym">thiL</name>
    <name evidence="5" type="ORF">Fuma_00694</name>
</gene>
<dbReference type="RefSeq" id="WP_077022917.1">
    <property type="nucleotide sequence ID" value="NZ_CP017641.1"/>
</dbReference>
<dbReference type="OrthoDB" id="9802811at2"/>
<sequence length="310" mass="32913">MTSERDIIRDLKNRFPVRTSVEVGIGDDGAVLRPGDKPVIVVTDMLLDGVHFDLSSASPELVGRKAVAVNLSDLAAMGCWPTAAFISIAVPKSIAATDTFISSLYDGMQALSDQFEFTIAGGDTNTWHGPFAINVCLTGSPTSAAPVLRSGAKPGDVLMVTGPLGGSLPSGHHLTFEPHLQLSKWLLQNTDVHAMMDISDGLSIDLHRMVEASGTGAILNADAIPISPHVDSGLSADQRLKHAMSDGEDFELLIAVSATDAKRLASQTEPHAFVRVGEVTESNDVLLKTGDNLTHLPADGWQHLSYSESR</sequence>
<keyword evidence="2" id="KW-0460">Magnesium</keyword>
<feature type="binding site" evidence="2">
    <location>
        <position position="200"/>
    </location>
    <ligand>
        <name>Mg(2+)</name>
        <dbReference type="ChEBI" id="CHEBI:18420"/>
        <label>5</label>
    </ligand>
</feature>
<dbReference type="Pfam" id="PF02769">
    <property type="entry name" value="AIRS_C"/>
    <property type="match status" value="1"/>
</dbReference>
<feature type="binding site" evidence="2">
    <location>
        <position position="51"/>
    </location>
    <ligand>
        <name>substrate</name>
    </ligand>
</feature>
<dbReference type="Proteomes" id="UP000187735">
    <property type="component" value="Chromosome"/>
</dbReference>
<feature type="binding site" evidence="2">
    <location>
        <position position="199"/>
    </location>
    <ligand>
        <name>ATP</name>
        <dbReference type="ChEBI" id="CHEBI:30616"/>
    </ligand>
</feature>
<dbReference type="InterPro" id="IPR006283">
    <property type="entry name" value="ThiL-like"/>
</dbReference>
<dbReference type="EMBL" id="CP017641">
    <property type="protein sequence ID" value="APZ91108.1"/>
    <property type="molecule type" value="Genomic_DNA"/>
</dbReference>
<feature type="binding site" evidence="2">
    <location>
        <position position="73"/>
    </location>
    <ligand>
        <name>Mg(2+)</name>
        <dbReference type="ChEBI" id="CHEBI:18420"/>
        <label>4</label>
    </ligand>
</feature>
<dbReference type="PANTHER" id="PTHR30270">
    <property type="entry name" value="THIAMINE-MONOPHOSPHATE KINASE"/>
    <property type="match status" value="1"/>
</dbReference>
<keyword evidence="2" id="KW-0067">ATP-binding</keyword>
<dbReference type="PIRSF" id="PIRSF005303">
    <property type="entry name" value="Thiam_monoph_kin"/>
    <property type="match status" value="1"/>
</dbReference>
<dbReference type="InterPro" id="IPR036921">
    <property type="entry name" value="PurM-like_N_sf"/>
</dbReference>
<dbReference type="AlphaFoldDB" id="A0A1P8WAL7"/>
<feature type="binding site" evidence="2">
    <location>
        <position position="28"/>
    </location>
    <ligand>
        <name>Mg(2+)</name>
        <dbReference type="ChEBI" id="CHEBI:18420"/>
        <label>3</label>
    </ligand>
</feature>
<feature type="domain" description="PurM-like C-terminal" evidence="4">
    <location>
        <begin position="186"/>
        <end position="284"/>
    </location>
</feature>
<comment type="miscellaneous">
    <text evidence="2">Reaction mechanism of ThiL seems to utilize a direct, inline transfer of the gamma-phosphate of ATP to TMP rather than a phosphorylated enzyme intermediate.</text>
</comment>
<comment type="pathway">
    <text evidence="2">Cofactor biosynthesis; thiamine diphosphate biosynthesis; thiamine diphosphate from thiamine phosphate: step 1/1.</text>
</comment>
<dbReference type="InterPro" id="IPR036676">
    <property type="entry name" value="PurM-like_C_sf"/>
</dbReference>
<dbReference type="STRING" id="1891926.Fuma_00694"/>
<keyword evidence="6" id="KW-1185">Reference proteome</keyword>
<dbReference type="Gene3D" id="3.90.650.10">
    <property type="entry name" value="PurM-like C-terminal domain"/>
    <property type="match status" value="1"/>
</dbReference>
<keyword evidence="1 2" id="KW-0784">Thiamine biosynthesis</keyword>
<dbReference type="InterPro" id="IPR016188">
    <property type="entry name" value="PurM-like_N"/>
</dbReference>
<dbReference type="HAMAP" id="MF_02128">
    <property type="entry name" value="TMP_kinase"/>
    <property type="match status" value="1"/>
</dbReference>
<dbReference type="GO" id="GO:0009030">
    <property type="term" value="F:thiamine-phosphate kinase activity"/>
    <property type="evidence" value="ECO:0007669"/>
    <property type="project" value="UniProtKB-UniRule"/>
</dbReference>
<comment type="function">
    <text evidence="2">Catalyzes the ATP-dependent phosphorylation of thiamine-monophosphate (TMP) to form thiamine-pyrophosphate (TPP), the active form of vitamin B1.</text>
</comment>
<dbReference type="Pfam" id="PF00586">
    <property type="entry name" value="AIRS"/>
    <property type="match status" value="1"/>
</dbReference>
<dbReference type="UniPathway" id="UPA00060">
    <property type="reaction ID" value="UER00142"/>
</dbReference>
<dbReference type="EC" id="2.7.4.16" evidence="2"/>
<dbReference type="GO" id="GO:0005524">
    <property type="term" value="F:ATP binding"/>
    <property type="evidence" value="ECO:0007669"/>
    <property type="project" value="UniProtKB-UniRule"/>
</dbReference>
<keyword evidence="2 5" id="KW-0808">Transferase</keyword>
<evidence type="ECO:0000256" key="2">
    <source>
        <dbReference type="HAMAP-Rule" id="MF_02128"/>
    </source>
</evidence>
<keyword evidence="2" id="KW-0547">Nucleotide-binding</keyword>
<feature type="binding site" evidence="2">
    <location>
        <position position="123"/>
    </location>
    <ligand>
        <name>Mg(2+)</name>
        <dbReference type="ChEBI" id="CHEBI:18420"/>
        <label>1</label>
    </ligand>
</feature>
<feature type="binding site" evidence="2">
    <location>
        <position position="28"/>
    </location>
    <ligand>
        <name>Mg(2+)</name>
        <dbReference type="ChEBI" id="CHEBI:18420"/>
        <label>4</label>
    </ligand>
</feature>
<proteinExistence type="inferred from homology"/>
<evidence type="ECO:0000313" key="5">
    <source>
        <dbReference type="EMBL" id="APZ91108.1"/>
    </source>
</evidence>
<evidence type="ECO:0000259" key="3">
    <source>
        <dbReference type="Pfam" id="PF00586"/>
    </source>
</evidence>
<feature type="binding site" evidence="2">
    <location>
        <position position="44"/>
    </location>
    <ligand>
        <name>Mg(2+)</name>
        <dbReference type="ChEBI" id="CHEBI:18420"/>
        <label>1</label>
    </ligand>
</feature>
<organism evidence="5 6">
    <name type="scientific">Fuerstiella marisgermanici</name>
    <dbReference type="NCBI Taxonomy" id="1891926"/>
    <lineage>
        <taxon>Bacteria</taxon>
        <taxon>Pseudomonadati</taxon>
        <taxon>Planctomycetota</taxon>
        <taxon>Planctomycetia</taxon>
        <taxon>Planctomycetales</taxon>
        <taxon>Planctomycetaceae</taxon>
        <taxon>Fuerstiella</taxon>
    </lineage>
</organism>
<comment type="caution">
    <text evidence="2">Lacks conserved residue(s) required for the propagation of feature annotation.</text>
</comment>
<dbReference type="SUPFAM" id="SSF55326">
    <property type="entry name" value="PurM N-terminal domain-like"/>
    <property type="match status" value="1"/>
</dbReference>
<feature type="binding site" evidence="2">
    <location>
        <position position="197"/>
    </location>
    <ligand>
        <name>Mg(2+)</name>
        <dbReference type="ChEBI" id="CHEBI:18420"/>
        <label>3</label>
    </ligand>
</feature>
<feature type="binding site" evidence="2">
    <location>
        <position position="301"/>
    </location>
    <ligand>
        <name>substrate</name>
    </ligand>
</feature>
<feature type="binding site" evidence="2">
    <location>
        <begin position="122"/>
        <end position="123"/>
    </location>
    <ligand>
        <name>ATP</name>
        <dbReference type="ChEBI" id="CHEBI:30616"/>
    </ligand>
</feature>
<keyword evidence="2 5" id="KW-0418">Kinase</keyword>
<feature type="binding site" evidence="2">
    <location>
        <position position="73"/>
    </location>
    <ligand>
        <name>Mg(2+)</name>
        <dbReference type="ChEBI" id="CHEBI:18420"/>
        <label>3</label>
    </ligand>
</feature>